<reference evidence="2" key="1">
    <citation type="journal article" date="2019" name="Int. J. Syst. Evol. Microbiol.">
        <title>The Global Catalogue of Microorganisms (GCM) 10K type strain sequencing project: providing services to taxonomists for standard genome sequencing and annotation.</title>
        <authorList>
            <consortium name="The Broad Institute Genomics Platform"/>
            <consortium name="The Broad Institute Genome Sequencing Center for Infectious Disease"/>
            <person name="Wu L."/>
            <person name="Ma J."/>
        </authorList>
    </citation>
    <scope>NUCLEOTIDE SEQUENCE [LARGE SCALE GENOMIC DNA]</scope>
    <source>
        <strain evidence="2">JCM 3367</strain>
    </source>
</reference>
<comment type="caution">
    <text evidence="1">The sequence shown here is derived from an EMBL/GenBank/DDBJ whole genome shotgun (WGS) entry which is preliminary data.</text>
</comment>
<dbReference type="EMBL" id="BAAARY010000003">
    <property type="protein sequence ID" value="GAA2515337.1"/>
    <property type="molecule type" value="Genomic_DNA"/>
</dbReference>
<sequence>MKLSSATGVHLIHQALARARRLMPQSVVETTTEAPQSALTIAMQARRREAARQLGL</sequence>
<gene>
    <name evidence="1" type="ORF">GCM10010201_09580</name>
</gene>
<protein>
    <submittedName>
        <fullName evidence="1">Uncharacterized protein</fullName>
    </submittedName>
</protein>
<name>A0ABP6AHJ2_9ACTN</name>
<dbReference type="Proteomes" id="UP001499978">
    <property type="component" value="Unassembled WGS sequence"/>
</dbReference>
<organism evidence="1 2">
    <name type="scientific">Pilimelia columellifera subsp. columellifera</name>
    <dbReference type="NCBI Taxonomy" id="706583"/>
    <lineage>
        <taxon>Bacteria</taxon>
        <taxon>Bacillati</taxon>
        <taxon>Actinomycetota</taxon>
        <taxon>Actinomycetes</taxon>
        <taxon>Micromonosporales</taxon>
        <taxon>Micromonosporaceae</taxon>
        <taxon>Pilimelia</taxon>
    </lineage>
</organism>
<accession>A0ABP6AHJ2</accession>
<proteinExistence type="predicted"/>
<evidence type="ECO:0000313" key="1">
    <source>
        <dbReference type="EMBL" id="GAA2515337.1"/>
    </source>
</evidence>
<keyword evidence="2" id="KW-1185">Reference proteome</keyword>
<evidence type="ECO:0000313" key="2">
    <source>
        <dbReference type="Proteomes" id="UP001499978"/>
    </source>
</evidence>